<evidence type="ECO:0000313" key="10">
    <source>
        <dbReference type="Proteomes" id="UP000199072"/>
    </source>
</evidence>
<organism evidence="9 10">
    <name type="scientific">Mucilaginibacter pineti</name>
    <dbReference type="NCBI Taxonomy" id="1391627"/>
    <lineage>
        <taxon>Bacteria</taxon>
        <taxon>Pseudomonadati</taxon>
        <taxon>Bacteroidota</taxon>
        <taxon>Sphingobacteriia</taxon>
        <taxon>Sphingobacteriales</taxon>
        <taxon>Sphingobacteriaceae</taxon>
        <taxon>Mucilaginibacter</taxon>
    </lineage>
</organism>
<evidence type="ECO:0000256" key="5">
    <source>
        <dbReference type="ARBA" id="ARBA00022989"/>
    </source>
</evidence>
<name>A0A1G7DX65_9SPHI</name>
<evidence type="ECO:0000256" key="2">
    <source>
        <dbReference type="ARBA" id="ARBA00007400"/>
    </source>
</evidence>
<feature type="transmembrane region" description="Helical" evidence="7">
    <location>
        <begin position="312"/>
        <end position="334"/>
    </location>
</feature>
<evidence type="ECO:0000256" key="3">
    <source>
        <dbReference type="ARBA" id="ARBA00022475"/>
    </source>
</evidence>
<evidence type="ECO:0000256" key="6">
    <source>
        <dbReference type="ARBA" id="ARBA00023136"/>
    </source>
</evidence>
<feature type="transmembrane region" description="Helical" evidence="7">
    <location>
        <begin position="244"/>
        <end position="263"/>
    </location>
</feature>
<feature type="transmembrane region" description="Helical" evidence="7">
    <location>
        <begin position="216"/>
        <end position="232"/>
    </location>
</feature>
<evidence type="ECO:0000256" key="4">
    <source>
        <dbReference type="ARBA" id="ARBA00022692"/>
    </source>
</evidence>
<dbReference type="Pfam" id="PF01757">
    <property type="entry name" value="Acyl_transf_3"/>
    <property type="match status" value="1"/>
</dbReference>
<comment type="similarity">
    <text evidence="2">Belongs to the acyltransferase 3 family.</text>
</comment>
<feature type="transmembrane region" description="Helical" evidence="7">
    <location>
        <begin position="185"/>
        <end position="204"/>
    </location>
</feature>
<keyword evidence="9" id="KW-0012">Acyltransferase</keyword>
<dbReference type="GO" id="GO:0005886">
    <property type="term" value="C:plasma membrane"/>
    <property type="evidence" value="ECO:0007669"/>
    <property type="project" value="UniProtKB-SubCell"/>
</dbReference>
<evidence type="ECO:0000256" key="7">
    <source>
        <dbReference type="SAM" id="Phobius"/>
    </source>
</evidence>
<feature type="transmembrane region" description="Helical" evidence="7">
    <location>
        <begin position="346"/>
        <end position="364"/>
    </location>
</feature>
<evidence type="ECO:0000259" key="8">
    <source>
        <dbReference type="Pfam" id="PF01757"/>
    </source>
</evidence>
<feature type="transmembrane region" description="Helical" evidence="7">
    <location>
        <begin position="75"/>
        <end position="94"/>
    </location>
</feature>
<protein>
    <submittedName>
        <fullName evidence="9">Surface polysaccharide O-acyltransferase, integral membrane enzyme</fullName>
    </submittedName>
</protein>
<dbReference type="PANTHER" id="PTHR40074:SF2">
    <property type="entry name" value="O-ACETYLTRANSFERASE WECH"/>
    <property type="match status" value="1"/>
</dbReference>
<evidence type="ECO:0000256" key="1">
    <source>
        <dbReference type="ARBA" id="ARBA00004651"/>
    </source>
</evidence>
<dbReference type="AlphaFoldDB" id="A0A1G7DX65"/>
<dbReference type="STRING" id="1391627.SAMN05216464_107171"/>
<accession>A0A1G7DX65</accession>
<dbReference type="Proteomes" id="UP000199072">
    <property type="component" value="Unassembled WGS sequence"/>
</dbReference>
<dbReference type="PANTHER" id="PTHR40074">
    <property type="entry name" value="O-ACETYLTRANSFERASE WECH"/>
    <property type="match status" value="1"/>
</dbReference>
<keyword evidence="3" id="KW-1003">Cell membrane</keyword>
<feature type="transmembrane region" description="Helical" evidence="7">
    <location>
        <begin position="283"/>
        <end position="300"/>
    </location>
</feature>
<gene>
    <name evidence="9" type="ORF">SAMN05216464_107171</name>
</gene>
<dbReference type="GO" id="GO:0016413">
    <property type="term" value="F:O-acetyltransferase activity"/>
    <property type="evidence" value="ECO:0007669"/>
    <property type="project" value="TreeGrafter"/>
</dbReference>
<sequence>MGTAHIYKNFDTLTHINFISLMTTVKPARNYGLDILRVIACYMVIQIHTGEFYYIGNMGLTLNTADANWVGWYNSLCRICVPLFVMISGFYLFPVSDTPAFFKKRMSRVAIPFILWCILYAFYYYFIGQIDLQTALINILKIPVNYGVEIGHLWFVYMLLGLYLIAPIVSPWVQSASRGVMEFYLALWAIAFSLPYIHLVFPEIWGEAFWNHTPMLYYFSGFLGYVVLANYIKRFHMQHRPGHYVLGVALIIAGYAITTFGFLHRLPTEKYVNTLELTWGFETINVAMMTAGVFLLFKNVTIKNPSAPLMKLVLDVAAKSYGIYLAHIMVLNAWHATLDKYFETAAIKIPLIALSTFITVYIGIKILSYLPKSKWLVG</sequence>
<feature type="transmembrane region" description="Helical" evidence="7">
    <location>
        <begin position="154"/>
        <end position="173"/>
    </location>
</feature>
<feature type="domain" description="Acyltransferase 3" evidence="8">
    <location>
        <begin position="30"/>
        <end position="362"/>
    </location>
</feature>
<dbReference type="EMBL" id="FNAI01000007">
    <property type="protein sequence ID" value="SDE56023.1"/>
    <property type="molecule type" value="Genomic_DNA"/>
</dbReference>
<reference evidence="9 10" key="1">
    <citation type="submission" date="2016-10" db="EMBL/GenBank/DDBJ databases">
        <authorList>
            <person name="de Groot N.N."/>
        </authorList>
    </citation>
    <scope>NUCLEOTIDE SEQUENCE [LARGE SCALE GENOMIC DNA]</scope>
    <source>
        <strain evidence="9 10">47C3B</strain>
    </source>
</reference>
<proteinExistence type="inferred from homology"/>
<keyword evidence="6 7" id="KW-0472">Membrane</keyword>
<keyword evidence="10" id="KW-1185">Reference proteome</keyword>
<evidence type="ECO:0000313" key="9">
    <source>
        <dbReference type="EMBL" id="SDE56023.1"/>
    </source>
</evidence>
<keyword evidence="4 7" id="KW-0812">Transmembrane</keyword>
<keyword evidence="5 7" id="KW-1133">Transmembrane helix</keyword>
<comment type="subcellular location">
    <subcellularLocation>
        <location evidence="1">Cell membrane</location>
        <topology evidence="1">Multi-pass membrane protein</topology>
    </subcellularLocation>
</comment>
<dbReference type="GO" id="GO:0009246">
    <property type="term" value="P:enterobacterial common antigen biosynthetic process"/>
    <property type="evidence" value="ECO:0007669"/>
    <property type="project" value="TreeGrafter"/>
</dbReference>
<dbReference type="InterPro" id="IPR002656">
    <property type="entry name" value="Acyl_transf_3_dom"/>
</dbReference>
<feature type="transmembrane region" description="Helical" evidence="7">
    <location>
        <begin position="35"/>
        <end position="55"/>
    </location>
</feature>
<keyword evidence="9" id="KW-0808">Transferase</keyword>
<feature type="transmembrane region" description="Helical" evidence="7">
    <location>
        <begin position="106"/>
        <end position="126"/>
    </location>
</feature>